<evidence type="ECO:0000256" key="1">
    <source>
        <dbReference type="ARBA" id="ARBA00023172"/>
    </source>
</evidence>
<evidence type="ECO:0000259" key="3">
    <source>
        <dbReference type="PROSITE" id="PS51898"/>
    </source>
</evidence>
<feature type="region of interest" description="Disordered" evidence="2">
    <location>
        <begin position="253"/>
        <end position="273"/>
    </location>
</feature>
<dbReference type="GO" id="GO:0006310">
    <property type="term" value="P:DNA recombination"/>
    <property type="evidence" value="ECO:0007669"/>
    <property type="project" value="UniProtKB-KW"/>
</dbReference>
<dbReference type="Gene3D" id="1.10.443.10">
    <property type="entry name" value="Intergrase catalytic core"/>
    <property type="match status" value="1"/>
</dbReference>
<accession>A0AAE0FNF1</accession>
<dbReference type="InterPro" id="IPR011010">
    <property type="entry name" value="DNA_brk_join_enz"/>
</dbReference>
<feature type="compositionally biased region" description="Polar residues" evidence="2">
    <location>
        <begin position="450"/>
        <end position="460"/>
    </location>
</feature>
<keyword evidence="1" id="KW-0233">DNA recombination</keyword>
<organism evidence="4 5">
    <name type="scientific">Cymbomonas tetramitiformis</name>
    <dbReference type="NCBI Taxonomy" id="36881"/>
    <lineage>
        <taxon>Eukaryota</taxon>
        <taxon>Viridiplantae</taxon>
        <taxon>Chlorophyta</taxon>
        <taxon>Pyramimonadophyceae</taxon>
        <taxon>Pyramimonadales</taxon>
        <taxon>Pyramimonadaceae</taxon>
        <taxon>Cymbomonas</taxon>
    </lineage>
</organism>
<protein>
    <recommendedName>
        <fullName evidence="3">Tyr recombinase domain-containing protein</fullName>
    </recommendedName>
</protein>
<reference evidence="4 5" key="1">
    <citation type="journal article" date="2015" name="Genome Biol. Evol.">
        <title>Comparative Genomics of a Bacterivorous Green Alga Reveals Evolutionary Causalities and Consequences of Phago-Mixotrophic Mode of Nutrition.</title>
        <authorList>
            <person name="Burns J.A."/>
            <person name="Paasch A."/>
            <person name="Narechania A."/>
            <person name="Kim E."/>
        </authorList>
    </citation>
    <scope>NUCLEOTIDE SEQUENCE [LARGE SCALE GENOMIC DNA]</scope>
    <source>
        <strain evidence="4 5">PLY_AMNH</strain>
    </source>
</reference>
<feature type="domain" description="Tyr recombinase" evidence="3">
    <location>
        <begin position="4"/>
        <end position="208"/>
    </location>
</feature>
<dbReference type="PROSITE" id="PS51898">
    <property type="entry name" value="TYR_RECOMBINASE"/>
    <property type="match status" value="1"/>
</dbReference>
<gene>
    <name evidence="4" type="ORF">CYMTET_28951</name>
</gene>
<feature type="region of interest" description="Disordered" evidence="2">
    <location>
        <begin position="354"/>
        <end position="397"/>
    </location>
</feature>
<dbReference type="InterPro" id="IPR002104">
    <property type="entry name" value="Integrase_catalytic"/>
</dbReference>
<dbReference type="Proteomes" id="UP001190700">
    <property type="component" value="Unassembled WGS sequence"/>
</dbReference>
<evidence type="ECO:0000313" key="5">
    <source>
        <dbReference type="Proteomes" id="UP001190700"/>
    </source>
</evidence>
<dbReference type="AlphaFoldDB" id="A0AAE0FNF1"/>
<evidence type="ECO:0000313" key="4">
    <source>
        <dbReference type="EMBL" id="KAK3262176.1"/>
    </source>
</evidence>
<keyword evidence="5" id="KW-1185">Reference proteome</keyword>
<feature type="region of interest" description="Disordered" evidence="2">
    <location>
        <begin position="300"/>
        <end position="323"/>
    </location>
</feature>
<proteinExistence type="predicted"/>
<dbReference type="GO" id="GO:0003677">
    <property type="term" value="F:DNA binding"/>
    <property type="evidence" value="ECO:0007669"/>
    <property type="project" value="InterPro"/>
</dbReference>
<evidence type="ECO:0000256" key="2">
    <source>
        <dbReference type="SAM" id="MobiDB-lite"/>
    </source>
</evidence>
<dbReference type="EMBL" id="LGRX02016412">
    <property type="protein sequence ID" value="KAK3262176.1"/>
    <property type="molecule type" value="Genomic_DNA"/>
</dbReference>
<feature type="region of interest" description="Disordered" evidence="2">
    <location>
        <begin position="496"/>
        <end position="555"/>
    </location>
</feature>
<feature type="region of interest" description="Disordered" evidence="2">
    <location>
        <begin position="442"/>
        <end position="478"/>
    </location>
</feature>
<dbReference type="SUPFAM" id="SSF56349">
    <property type="entry name" value="DNA breaking-rejoining enzymes"/>
    <property type="match status" value="1"/>
</dbReference>
<dbReference type="InterPro" id="IPR013762">
    <property type="entry name" value="Integrase-like_cat_sf"/>
</dbReference>
<sequence>MNSEASKSVTFQNWIQLFLILRTKALILMDLYALKRPTELGATRVEGIIRFPDNSGFLFNYQWGKTLRAGDAHVFGIRRLQDKSKCPISALEDYLKVMKLLKLTLSEGFLFRPVRSGIVENRPLTRKQMTSDLKFWLEKAGLFQGETFFSIRTAGAIQLFLEGSDLKSVMGQAYWKTERIARHYMKIWQVPVHYLRRFVARHEQEAFKDTELAWQKYNVTLRVEEVEKNSSSSLVLGQTAAAEAQARSAVRIAPEGTDSSANVGAPEDGSHTAVQDLSERVNTRIDDAALASRHLPAGQQLPVLTADPNPITIPQPVSAGEVSADRQLPTLTTDPTPAIIPQPMPAGEVLADRQLPADPNPVTTPQPESADELPADQQFPDPAADPTLANAIGGQSHNPITVRLREHATYLPRTTPVVTPTSAEVPATEQDLAHVKFLAAAKEPSPVGSDPSTLRPSSAATEDGSHTAVQDLPESVSTRVDEAALARWADQLPADHQFTADPSPVANPQSVSAGKAQADRQLPALTSDPTPATIPQPMPAVEVLADRQLPANPNP</sequence>
<dbReference type="GO" id="GO:0015074">
    <property type="term" value="P:DNA integration"/>
    <property type="evidence" value="ECO:0007669"/>
    <property type="project" value="InterPro"/>
</dbReference>
<comment type="caution">
    <text evidence="4">The sequence shown here is derived from an EMBL/GenBank/DDBJ whole genome shotgun (WGS) entry which is preliminary data.</text>
</comment>
<name>A0AAE0FNF1_9CHLO</name>